<gene>
    <name evidence="2" type="ORF">PHYBOEH_011974</name>
</gene>
<proteinExistence type="predicted"/>
<evidence type="ECO:0000313" key="3">
    <source>
        <dbReference type="Proteomes" id="UP000693981"/>
    </source>
</evidence>
<accession>A0A8T1WVP6</accession>
<name>A0A8T1WVP6_9STRA</name>
<protein>
    <submittedName>
        <fullName evidence="2">Uncharacterized protein</fullName>
    </submittedName>
</protein>
<reference evidence="2" key="1">
    <citation type="submission" date="2021-02" db="EMBL/GenBank/DDBJ databases">
        <authorList>
            <person name="Palmer J.M."/>
        </authorList>
    </citation>
    <scope>NUCLEOTIDE SEQUENCE</scope>
    <source>
        <strain evidence="2">SCRP23</strain>
    </source>
</reference>
<sequence>MSGMVPFKFEEFYRAFGKSVSSDVVFADGEIHIVQHKASSSLNDINSRNNRAALEPAELPATSDPLKQHAKGRLLDSADRRRLPWAIRALLDIQEADGSWVFSNKFEFVINGVAPPPINGVASKLWATAVVITVWRQFPEYFELLETHYEKAMLHADENVLRIVRSVLQFDSLDKVNRSFGRRIQYLFALICFAATQIRAYEDNEARAIREQLAREAAAKLELELEEEEKIARLREEEIRIGKLSLVHARRLPMPTQKLLVAGLGDELDGVLSRSAATKAKSQPTGSSTTFQCAVENASTTAFIWKGDDFVLTFVRSLDFLGDCRELVEWYGEEFPLDANPFMLSLSLLDKAADRGLRLSQQYTTARTNPLRLAHRCAADDEQSSPPTWWPETRYSSELRHRIEQSEQELFRELVLAHWLEVQGGGRTRGGPITIVGAQPRDVAKQTVA</sequence>
<dbReference type="EMBL" id="JAGDFL010000096">
    <property type="protein sequence ID" value="KAG7397907.1"/>
    <property type="molecule type" value="Genomic_DNA"/>
</dbReference>
<keyword evidence="1" id="KW-0175">Coiled coil</keyword>
<comment type="caution">
    <text evidence="2">The sequence shown here is derived from an EMBL/GenBank/DDBJ whole genome shotgun (WGS) entry which is preliminary data.</text>
</comment>
<organism evidence="2 3">
    <name type="scientific">Phytophthora boehmeriae</name>
    <dbReference type="NCBI Taxonomy" id="109152"/>
    <lineage>
        <taxon>Eukaryota</taxon>
        <taxon>Sar</taxon>
        <taxon>Stramenopiles</taxon>
        <taxon>Oomycota</taxon>
        <taxon>Peronosporomycetes</taxon>
        <taxon>Peronosporales</taxon>
        <taxon>Peronosporaceae</taxon>
        <taxon>Phytophthora</taxon>
    </lineage>
</organism>
<feature type="coiled-coil region" evidence="1">
    <location>
        <begin position="209"/>
        <end position="238"/>
    </location>
</feature>
<keyword evidence="3" id="KW-1185">Reference proteome</keyword>
<evidence type="ECO:0000256" key="1">
    <source>
        <dbReference type="SAM" id="Coils"/>
    </source>
</evidence>
<dbReference type="Proteomes" id="UP000693981">
    <property type="component" value="Unassembled WGS sequence"/>
</dbReference>
<dbReference type="OrthoDB" id="189929at2759"/>
<dbReference type="AlphaFoldDB" id="A0A8T1WVP6"/>
<evidence type="ECO:0000313" key="2">
    <source>
        <dbReference type="EMBL" id="KAG7397907.1"/>
    </source>
</evidence>